<dbReference type="PANTHER" id="PTHR42924:SF3">
    <property type="entry name" value="POLYMERASE_HISTIDINOL PHOSPHATASE N-TERMINAL DOMAIN-CONTAINING PROTEIN"/>
    <property type="match status" value="1"/>
</dbReference>
<dbReference type="STRING" id="459349.CLOAM1027"/>
<dbReference type="Gene3D" id="1.10.150.650">
    <property type="match status" value="1"/>
</dbReference>
<reference evidence="2 3" key="1">
    <citation type="journal article" date="2008" name="J. Bacteriol.">
        <title>'Candidatus Cloacamonas acidaminovorans': genome sequence reconstruction provides a first glimpse of a new bacterial division.</title>
        <authorList>
            <person name="Pelletier E."/>
            <person name="Kreimeyer A."/>
            <person name="Bocs S."/>
            <person name="Rouy Z."/>
            <person name="Gyapay G."/>
            <person name="Chouari R."/>
            <person name="Riviere D."/>
            <person name="Ganesan A."/>
            <person name="Daegelen P."/>
            <person name="Sghir A."/>
            <person name="Cohen G.N."/>
            <person name="Medigue C."/>
            <person name="Weissenbach J."/>
            <person name="Le Paslier D."/>
        </authorList>
    </citation>
    <scope>NUCLEOTIDE SEQUENCE [LARGE SCALE GENOMIC DNA]</scope>
    <source>
        <strain evidence="3">Evry</strain>
    </source>
</reference>
<dbReference type="InterPro" id="IPR016195">
    <property type="entry name" value="Pol/histidinol_Pase-like"/>
</dbReference>
<accession>B0VHT4</accession>
<dbReference type="Gene3D" id="3.20.20.140">
    <property type="entry name" value="Metal-dependent hydrolases"/>
    <property type="match status" value="1"/>
</dbReference>
<proteinExistence type="predicted"/>
<dbReference type="PANTHER" id="PTHR42924">
    <property type="entry name" value="EXONUCLEASE"/>
    <property type="match status" value="1"/>
</dbReference>
<keyword evidence="3" id="KW-1185">Reference proteome</keyword>
<dbReference type="AlphaFoldDB" id="B0VHT4"/>
<dbReference type="KEGG" id="caci:CLOAM1027"/>
<dbReference type="InterPro" id="IPR052018">
    <property type="entry name" value="PHP_domain"/>
</dbReference>
<dbReference type="RefSeq" id="WP_015424757.1">
    <property type="nucleotide sequence ID" value="NC_020449.1"/>
</dbReference>
<dbReference type="HOGENOM" id="CLU_067347_1_0_0"/>
<protein>
    <submittedName>
        <fullName evidence="2">PHP domain protein</fullName>
    </submittedName>
</protein>
<organism evidence="2 3">
    <name type="scientific">Cloacimonas acidaminovorans (strain Evry)</name>
    <dbReference type="NCBI Taxonomy" id="459349"/>
    <lineage>
        <taxon>Bacteria</taxon>
        <taxon>Pseudomonadati</taxon>
        <taxon>Candidatus Cloacimonadota</taxon>
        <taxon>Candidatus Cloacimonadia</taxon>
        <taxon>Candidatus Cloacimonadales</taxon>
        <taxon>Candidatus Cloacimonadaceae</taxon>
        <taxon>Candidatus Cloacimonas</taxon>
    </lineage>
</organism>
<dbReference type="InterPro" id="IPR004013">
    <property type="entry name" value="PHP_dom"/>
</dbReference>
<dbReference type="InterPro" id="IPR003141">
    <property type="entry name" value="Pol/His_phosphatase_N"/>
</dbReference>
<dbReference type="EMBL" id="CU466930">
    <property type="protein sequence ID" value="CAO80899.1"/>
    <property type="molecule type" value="Genomic_DNA"/>
</dbReference>
<feature type="domain" description="Polymerase/histidinol phosphatase N-terminal" evidence="1">
    <location>
        <begin position="12"/>
        <end position="75"/>
    </location>
</feature>
<gene>
    <name evidence="2" type="ordered locus">CLOAM1027</name>
</gene>
<evidence type="ECO:0000313" key="2">
    <source>
        <dbReference type="EMBL" id="CAO80899.1"/>
    </source>
</evidence>
<dbReference type="GO" id="GO:0035312">
    <property type="term" value="F:5'-3' DNA exonuclease activity"/>
    <property type="evidence" value="ECO:0007669"/>
    <property type="project" value="TreeGrafter"/>
</dbReference>
<dbReference type="GO" id="GO:0004534">
    <property type="term" value="F:5'-3' RNA exonuclease activity"/>
    <property type="evidence" value="ECO:0007669"/>
    <property type="project" value="TreeGrafter"/>
</dbReference>
<dbReference type="SUPFAM" id="SSF89550">
    <property type="entry name" value="PHP domain-like"/>
    <property type="match status" value="1"/>
</dbReference>
<dbReference type="SMART" id="SM00481">
    <property type="entry name" value="POLIIIAc"/>
    <property type="match status" value="1"/>
</dbReference>
<dbReference type="eggNOG" id="COG0613">
    <property type="taxonomic scope" value="Bacteria"/>
</dbReference>
<dbReference type="OrthoDB" id="9804333at2"/>
<dbReference type="Pfam" id="PF02811">
    <property type="entry name" value="PHP"/>
    <property type="match status" value="1"/>
</dbReference>
<dbReference type="Proteomes" id="UP000002019">
    <property type="component" value="Chromosome"/>
</dbReference>
<evidence type="ECO:0000313" key="3">
    <source>
        <dbReference type="Proteomes" id="UP000002019"/>
    </source>
</evidence>
<name>B0VHT4_CLOAI</name>
<evidence type="ECO:0000259" key="1">
    <source>
        <dbReference type="SMART" id="SM00481"/>
    </source>
</evidence>
<sequence>MIVKEINDIQRVNLHLHTNVSDGNISPKELIKRAQEIGLDLISITDHDTADAYTQIPDNILPLRILPGMEISSLYKGDDVHILAYGCDFNNSALRAMTEMYLNGRKERAKKMIKLLADMGMPISLEEVIAIAGSRELIVRPHIAQVLVNHKFCQTRNEAFEKYIGDNKPAYVPKPEVSVVDVISIIHQADGFAVIAHPGKLTKLSYLEDIIKMGIDGLEVWHPDHYQWEIENFIKIATEKGLFMTGGSDYHSEQDKHNLFDIIPLPEVVLTSIKKLWKEYQCHVKLR</sequence>
<dbReference type="CDD" id="cd07438">
    <property type="entry name" value="PHP_HisPPase_AMP"/>
    <property type="match status" value="1"/>
</dbReference>